<feature type="region of interest" description="Disordered" evidence="2">
    <location>
        <begin position="78"/>
        <end position="218"/>
    </location>
</feature>
<dbReference type="AlphaFoldDB" id="A0A6J2SV58"/>
<feature type="compositionally biased region" description="Basic and acidic residues" evidence="2">
    <location>
        <begin position="897"/>
        <end position="909"/>
    </location>
</feature>
<feature type="compositionally biased region" description="Acidic residues" evidence="2">
    <location>
        <begin position="195"/>
        <end position="218"/>
    </location>
</feature>
<evidence type="ECO:0000313" key="4">
    <source>
        <dbReference type="RefSeq" id="XP_030081708.1"/>
    </source>
</evidence>
<gene>
    <name evidence="4" type="primary">LOC111597814</name>
</gene>
<dbReference type="RefSeq" id="XP_030081708.1">
    <property type="nucleotide sequence ID" value="XM_030225848.1"/>
</dbReference>
<dbReference type="OrthoDB" id="300641at2759"/>
<keyword evidence="3" id="KW-1185">Reference proteome</keyword>
<dbReference type="Proteomes" id="UP000504633">
    <property type="component" value="Unplaced"/>
</dbReference>
<dbReference type="OMA" id="KWVHEAS"/>
<feature type="region of interest" description="Disordered" evidence="2">
    <location>
        <begin position="1"/>
        <end position="53"/>
    </location>
</feature>
<name>A0A6J2SV58_DROHY</name>
<reference evidence="4" key="1">
    <citation type="submission" date="2025-08" db="UniProtKB">
        <authorList>
            <consortium name="RefSeq"/>
        </authorList>
    </citation>
    <scope>IDENTIFICATION</scope>
    <source>
        <strain evidence="4">15085-1641.00</strain>
        <tissue evidence="4">Whole body</tissue>
    </source>
</reference>
<evidence type="ECO:0000313" key="3">
    <source>
        <dbReference type="Proteomes" id="UP000504633"/>
    </source>
</evidence>
<feature type="compositionally biased region" description="Polar residues" evidence="2">
    <location>
        <begin position="947"/>
        <end position="987"/>
    </location>
</feature>
<accession>A0A6J2SV58</accession>
<feature type="compositionally biased region" description="Polar residues" evidence="2">
    <location>
        <begin position="874"/>
        <end position="892"/>
    </location>
</feature>
<feature type="compositionally biased region" description="Low complexity" evidence="2">
    <location>
        <begin position="781"/>
        <end position="792"/>
    </location>
</feature>
<evidence type="ECO:0000256" key="2">
    <source>
        <dbReference type="SAM" id="MobiDB-lite"/>
    </source>
</evidence>
<sequence>MDSEVVTNVNETKSTQQQVVKEEPETEPEVVKENVIDRPVTSDEVGETVVDKAADSAVENGVTTTTTTTVVVIKKENAKEEEEADLKRETETTTKTIVVNKNEIESNDTPDNKNESSTTTTTTIVVTKKEPEVADISDKESKTSTMTTTTIVVASPKKEENMETEEEDNKDSSPSADGPSTAKETSNKTVVLNDKEEEEIVVEGEGEEESDDNDVDDYDEDMETVTKTEEIEDGQGQCNIPEKSEEAAKPKIDQDDNAVKTNKDINNQIEHIISDIDINIKAQEKITQLKEQELLLIQKQKELANQIQQQQLLAQKLIAENQLKEQDLQRQQYLQQQQLQQQQQQQSQHQYNEDCALKSKPDHYNTTTVQRQEVQESNHISRTVDLRKIFTPATDAPQILPKNRKLYASSAFYSPTLHPTVEDQVELARRISHSLSDISNQTSKGQTMYVNRKKRSVKWVHEGCGQDYQQYQANRPGPTSPSIVPAYSDAGKHRVQLNLHQDQLIEKYSKPGVQVVKSPWEAALQTGSASTAFLEQAQYRSQTPIVAQPSPVHFTQDFTDSPSLPASYANSSNYVNDSYKSSFDTRAKSQSIQSSNPQRELAYKPSVAQGWGGRNVELPREYYFQIQQQPEFEKHNFNDPRNSYYNGNEQLFVDPNAYGINMQFPQTDFNLNDDIHQRLQQLEQFQQCFMQQQMKQLKLKSNGNLPMAKCIGSMSSTNTKPIERSEVQQVVAEERSKAEEAGEPVNVRELIFTFEQQSLRERELTPNIQNELSSDKKRLPTLSLNTSKSSTNQMNDQDTIKGLYVPKEISLASYAPPPVQSTHNFQSSPKPMDYSAKEYELPSYPGFPISNLKPGLYNSVPPKEQLYNSTSYQKFPSSSVQAGPQVSFSPSPLSFDKLSKFQESPDQRNQRYFNGNKQPAYRGVQNVSPTPFLSGGAGGHNDRLPISSPTYGSNTSHNVGSQQGRGANQSFNNSARGWNKGTNNIQPNVYHPKTVSISATESLPYSDF</sequence>
<protein>
    <submittedName>
        <fullName evidence="4">Uncharacterized protein LOC111597814 isoform X2</fullName>
    </submittedName>
</protein>
<keyword evidence="1" id="KW-0175">Coiled coil</keyword>
<feature type="region of interest" description="Disordered" evidence="2">
    <location>
        <begin position="762"/>
        <end position="795"/>
    </location>
</feature>
<dbReference type="GeneID" id="111597814"/>
<feature type="compositionally biased region" description="Basic and acidic residues" evidence="2">
    <location>
        <begin position="127"/>
        <end position="142"/>
    </location>
</feature>
<feature type="region of interest" description="Disordered" evidence="2">
    <location>
        <begin position="874"/>
        <end position="989"/>
    </location>
</feature>
<proteinExistence type="predicted"/>
<organism evidence="3 4">
    <name type="scientific">Drosophila hydei</name>
    <name type="common">Fruit fly</name>
    <dbReference type="NCBI Taxonomy" id="7224"/>
    <lineage>
        <taxon>Eukaryota</taxon>
        <taxon>Metazoa</taxon>
        <taxon>Ecdysozoa</taxon>
        <taxon>Arthropoda</taxon>
        <taxon>Hexapoda</taxon>
        <taxon>Insecta</taxon>
        <taxon>Pterygota</taxon>
        <taxon>Neoptera</taxon>
        <taxon>Endopterygota</taxon>
        <taxon>Diptera</taxon>
        <taxon>Brachycera</taxon>
        <taxon>Muscomorpha</taxon>
        <taxon>Ephydroidea</taxon>
        <taxon>Drosophilidae</taxon>
        <taxon>Drosophila</taxon>
    </lineage>
</organism>
<evidence type="ECO:0000256" key="1">
    <source>
        <dbReference type="SAM" id="Coils"/>
    </source>
</evidence>
<feature type="compositionally biased region" description="Polar residues" evidence="2">
    <location>
        <begin position="1"/>
        <end position="14"/>
    </location>
</feature>
<feature type="coiled-coil region" evidence="1">
    <location>
        <begin position="289"/>
        <end position="327"/>
    </location>
</feature>